<proteinExistence type="predicted"/>
<dbReference type="InterPro" id="IPR039757">
    <property type="entry name" value="EIF2D"/>
</dbReference>
<dbReference type="InterPro" id="IPR004521">
    <property type="entry name" value="Uncharacterised_CHP00451"/>
</dbReference>
<feature type="domain" description="Eukaryotic translation initiation factor 2D-like PUA RNA-binding" evidence="5">
    <location>
        <begin position="86"/>
        <end position="170"/>
    </location>
</feature>
<evidence type="ECO:0000313" key="7">
    <source>
        <dbReference type="WBParaSite" id="ALUE_0001980601-mRNA-1"/>
    </source>
</evidence>
<feature type="domain" description="eIF2D winged helix" evidence="4">
    <location>
        <begin position="253"/>
        <end position="333"/>
    </location>
</feature>
<feature type="domain" description="Pre-PUA" evidence="3">
    <location>
        <begin position="2"/>
        <end position="82"/>
    </location>
</feature>
<dbReference type="WBParaSite" id="ALUE_0001980601-mRNA-1">
    <property type="protein sequence ID" value="ALUE_0001980601-mRNA-1"/>
    <property type="gene ID" value="ALUE_0001980601"/>
</dbReference>
<evidence type="ECO:0000259" key="3">
    <source>
        <dbReference type="Pfam" id="PF17832"/>
    </source>
</evidence>
<dbReference type="GO" id="GO:0003743">
    <property type="term" value="F:translation initiation factor activity"/>
    <property type="evidence" value="ECO:0007669"/>
    <property type="project" value="InterPro"/>
</dbReference>
<keyword evidence="1" id="KW-0963">Cytoplasm</keyword>
<evidence type="ECO:0000259" key="5">
    <source>
        <dbReference type="Pfam" id="PF26292"/>
    </source>
</evidence>
<dbReference type="GO" id="GO:0003723">
    <property type="term" value="F:RNA binding"/>
    <property type="evidence" value="ECO:0007669"/>
    <property type="project" value="InterPro"/>
</dbReference>
<dbReference type="PANTHER" id="PTHR12217:SF4">
    <property type="entry name" value="EUKARYOTIC TRANSLATION INITIATION FACTOR 2D"/>
    <property type="match status" value="1"/>
</dbReference>
<dbReference type="Pfam" id="PF26292">
    <property type="entry name" value="PUA_elF2D"/>
    <property type="match status" value="1"/>
</dbReference>
<name>A0A0M3IM28_ASCLU</name>
<sequence>MFRKSFVVKSNTNMRNSDRRKLLSRLHFADRISSKAQVAHVRLLNSNGVPLNVYTFDKNPLLFEMEDDPNLYPTVYFTWISPESFPCLLVREQVLSFLENGADLMLPGVIYRRGAFPEFERNYPVTISVVTNNGHLKGPVGVGVALMSSMEMIANGMQGRGVQILHLYRDFLWEFGSRAHPPQIPVPATVVTKPLSEEDFPALDSLTTANEPNRSVEEEKKSEATNGMENVISDEQLEQQEPAVEPEPETMEDLLRRCFIAALKYRVTKKAELPLDVGEFYSRYLLPCVPPTRRIDMKKTKFKKFSVFLNEINSNGDGPIVKITSKSKGVDAIAENLTEKNKVILRDDVLNAVVKHDSEAIDWNTLIQKILSRMTKTFVIVTPDGRQMMRKVELPKIAFKLSVLIPENARRHGRDFDLGYDAYVGKVLWSSRKKSTGRTHGCS</sequence>
<accession>A0A0M3IM28</accession>
<dbReference type="Pfam" id="PF25304">
    <property type="entry name" value="WHD_eIF2D"/>
    <property type="match status" value="1"/>
</dbReference>
<dbReference type="PANTHER" id="PTHR12217">
    <property type="entry name" value="EUKARYOTIC TRANSLATION INITIATION FACTOR 2D"/>
    <property type="match status" value="1"/>
</dbReference>
<organism evidence="6 7">
    <name type="scientific">Ascaris lumbricoides</name>
    <name type="common">Giant roundworm</name>
    <dbReference type="NCBI Taxonomy" id="6252"/>
    <lineage>
        <taxon>Eukaryota</taxon>
        <taxon>Metazoa</taxon>
        <taxon>Ecdysozoa</taxon>
        <taxon>Nematoda</taxon>
        <taxon>Chromadorea</taxon>
        <taxon>Rhabditida</taxon>
        <taxon>Spirurina</taxon>
        <taxon>Ascaridomorpha</taxon>
        <taxon>Ascaridoidea</taxon>
        <taxon>Ascarididae</taxon>
        <taxon>Ascaris</taxon>
    </lineage>
</organism>
<reference evidence="7" key="1">
    <citation type="submission" date="2017-02" db="UniProtKB">
        <authorList>
            <consortium name="WormBaseParasite"/>
        </authorList>
    </citation>
    <scope>IDENTIFICATION</scope>
</reference>
<dbReference type="Gene3D" id="3.10.400.20">
    <property type="match status" value="1"/>
</dbReference>
<dbReference type="InterPro" id="IPR048247">
    <property type="entry name" value="eIF2D_N"/>
</dbReference>
<dbReference type="InterPro" id="IPR048248">
    <property type="entry name" value="PUA_eIF2d-like"/>
</dbReference>
<dbReference type="Pfam" id="PF17832">
    <property type="entry name" value="Pre-PUA"/>
    <property type="match status" value="1"/>
</dbReference>
<dbReference type="Proteomes" id="UP000036681">
    <property type="component" value="Unplaced"/>
</dbReference>
<dbReference type="GO" id="GO:0001731">
    <property type="term" value="P:formation of translation preinitiation complex"/>
    <property type="evidence" value="ECO:0007669"/>
    <property type="project" value="InterPro"/>
</dbReference>
<protein>
    <submittedName>
        <fullName evidence="7">Eukaryotic translation initiation factor 2D</fullName>
    </submittedName>
</protein>
<feature type="region of interest" description="Disordered" evidence="2">
    <location>
        <begin position="201"/>
        <end position="249"/>
    </location>
</feature>
<dbReference type="GO" id="GO:0005737">
    <property type="term" value="C:cytoplasm"/>
    <property type="evidence" value="ECO:0007669"/>
    <property type="project" value="UniProtKB-SubCell"/>
</dbReference>
<dbReference type="AlphaFoldDB" id="A0A0M3IM28"/>
<dbReference type="PROSITE" id="PS50890">
    <property type="entry name" value="PUA"/>
    <property type="match status" value="1"/>
</dbReference>
<evidence type="ECO:0000259" key="4">
    <source>
        <dbReference type="Pfam" id="PF25304"/>
    </source>
</evidence>
<dbReference type="SUPFAM" id="SSF88697">
    <property type="entry name" value="PUA domain-like"/>
    <property type="match status" value="1"/>
</dbReference>
<dbReference type="CDD" id="cd21156">
    <property type="entry name" value="PUA_eIF2d-like"/>
    <property type="match status" value="1"/>
</dbReference>
<evidence type="ECO:0000256" key="2">
    <source>
        <dbReference type="SAM" id="MobiDB-lite"/>
    </source>
</evidence>
<dbReference type="NCBIfam" id="TIGR00451">
    <property type="entry name" value="unchar_dom_2"/>
    <property type="match status" value="1"/>
</dbReference>
<feature type="compositionally biased region" description="Basic and acidic residues" evidence="2">
    <location>
        <begin position="214"/>
        <end position="223"/>
    </location>
</feature>
<dbReference type="CDD" id="cd11610">
    <property type="entry name" value="eIF2D_N"/>
    <property type="match status" value="1"/>
</dbReference>
<dbReference type="InterPro" id="IPR015947">
    <property type="entry name" value="PUA-like_sf"/>
</dbReference>
<evidence type="ECO:0000256" key="1">
    <source>
        <dbReference type="ARBA" id="ARBA00022490"/>
    </source>
</evidence>
<evidence type="ECO:0000313" key="6">
    <source>
        <dbReference type="Proteomes" id="UP000036681"/>
    </source>
</evidence>
<keyword evidence="6" id="KW-1185">Reference proteome</keyword>
<dbReference type="InterPro" id="IPR057429">
    <property type="entry name" value="WH_eIF2D"/>
</dbReference>
<dbReference type="InterPro" id="IPR041366">
    <property type="entry name" value="Pre-PUA"/>
</dbReference>